<dbReference type="OrthoDB" id="7451790at2759"/>
<comment type="caution">
    <text evidence="2">The sequence shown here is derived from an EMBL/GenBank/DDBJ whole genome shotgun (WGS) entry which is preliminary data.</text>
</comment>
<keyword evidence="3" id="KW-1185">Reference proteome</keyword>
<gene>
    <name evidence="2" type="ORF">EB796_015901</name>
</gene>
<name>A0A7J7JHB7_BUGNE</name>
<dbReference type="Proteomes" id="UP000593567">
    <property type="component" value="Unassembled WGS sequence"/>
</dbReference>
<evidence type="ECO:0000313" key="3">
    <source>
        <dbReference type="Proteomes" id="UP000593567"/>
    </source>
</evidence>
<sequence length="240" mass="26242">MICIADELPSSLVILSLEGNPCQHTDGYKDSILSHCPNLSQLDGVRLTASERRAAGHDVISESEESDDEEEDIEAHSSYDYNKPFDAQIIGVFDDLSSDMFERCRSRIQNIFDAHKSRVLNLEKIKSDGGIVLDEGVSNPASRISSRLDSPDTTDSSRPATGNTLLDNVSIIDEDDDEDLGFRLAQTKLTNAAVAANRLGDDSINGMSSLNSDVPSSHLRSSTNAWEQRDESDLPLNLLS</sequence>
<dbReference type="SUPFAM" id="SSF52058">
    <property type="entry name" value="L domain-like"/>
    <property type="match status" value="1"/>
</dbReference>
<feature type="region of interest" description="Disordered" evidence="1">
    <location>
        <begin position="53"/>
        <end position="78"/>
    </location>
</feature>
<proteinExistence type="predicted"/>
<accession>A0A7J7JHB7</accession>
<organism evidence="2 3">
    <name type="scientific">Bugula neritina</name>
    <name type="common">Brown bryozoan</name>
    <name type="synonym">Sertularia neritina</name>
    <dbReference type="NCBI Taxonomy" id="10212"/>
    <lineage>
        <taxon>Eukaryota</taxon>
        <taxon>Metazoa</taxon>
        <taxon>Spiralia</taxon>
        <taxon>Lophotrochozoa</taxon>
        <taxon>Bryozoa</taxon>
        <taxon>Gymnolaemata</taxon>
        <taxon>Cheilostomatida</taxon>
        <taxon>Flustrina</taxon>
        <taxon>Buguloidea</taxon>
        <taxon>Bugulidae</taxon>
        <taxon>Bugula</taxon>
    </lineage>
</organism>
<reference evidence="2" key="1">
    <citation type="submission" date="2020-06" db="EMBL/GenBank/DDBJ databases">
        <title>Draft genome of Bugula neritina, a colonial animal packing powerful symbionts and potential medicines.</title>
        <authorList>
            <person name="Rayko M."/>
        </authorList>
    </citation>
    <scope>NUCLEOTIDE SEQUENCE [LARGE SCALE GENOMIC DNA]</scope>
    <source>
        <strain evidence="2">Kwan_BN1</strain>
    </source>
</reference>
<protein>
    <submittedName>
        <fullName evidence="2">Uncharacterized protein</fullName>
    </submittedName>
</protein>
<dbReference type="InterPro" id="IPR032675">
    <property type="entry name" value="LRR_dom_sf"/>
</dbReference>
<feature type="compositionally biased region" description="Acidic residues" evidence="1">
    <location>
        <begin position="61"/>
        <end position="73"/>
    </location>
</feature>
<dbReference type="EMBL" id="VXIV02002437">
    <property type="protein sequence ID" value="KAF6025650.1"/>
    <property type="molecule type" value="Genomic_DNA"/>
</dbReference>
<dbReference type="AlphaFoldDB" id="A0A7J7JHB7"/>
<feature type="region of interest" description="Disordered" evidence="1">
    <location>
        <begin position="201"/>
        <end position="240"/>
    </location>
</feature>
<feature type="compositionally biased region" description="Polar residues" evidence="1">
    <location>
        <begin position="205"/>
        <end position="226"/>
    </location>
</feature>
<evidence type="ECO:0000256" key="1">
    <source>
        <dbReference type="SAM" id="MobiDB-lite"/>
    </source>
</evidence>
<evidence type="ECO:0000313" key="2">
    <source>
        <dbReference type="EMBL" id="KAF6025650.1"/>
    </source>
</evidence>
<dbReference type="Gene3D" id="3.80.10.10">
    <property type="entry name" value="Ribonuclease Inhibitor"/>
    <property type="match status" value="1"/>
</dbReference>
<feature type="region of interest" description="Disordered" evidence="1">
    <location>
        <begin position="141"/>
        <end position="163"/>
    </location>
</feature>